<sequence>MLQVVTKFYKLKHFVSGMNERFRMLVLCSTAVAVPFYSKKFGEIFLSHATLHYTTAIISVVYFTWIFLCLIIAASVSRTVQNVNLILKLLSLSPFHQPITPFYLVK</sequence>
<gene>
    <name evidence="2" type="ORF">ODALV1_LOCUS13967</name>
</gene>
<evidence type="ECO:0000313" key="3">
    <source>
        <dbReference type="Proteomes" id="UP001642540"/>
    </source>
</evidence>
<keyword evidence="1" id="KW-1133">Transmembrane helix</keyword>
<comment type="caution">
    <text evidence="2">The sequence shown here is derived from an EMBL/GenBank/DDBJ whole genome shotgun (WGS) entry which is preliminary data.</text>
</comment>
<keyword evidence="1" id="KW-0472">Membrane</keyword>
<dbReference type="Proteomes" id="UP001642540">
    <property type="component" value="Unassembled WGS sequence"/>
</dbReference>
<keyword evidence="3" id="KW-1185">Reference proteome</keyword>
<feature type="transmembrane region" description="Helical" evidence="1">
    <location>
        <begin position="21"/>
        <end position="38"/>
    </location>
</feature>
<dbReference type="EMBL" id="CAXLJM020000043">
    <property type="protein sequence ID" value="CAL8110090.1"/>
    <property type="molecule type" value="Genomic_DNA"/>
</dbReference>
<evidence type="ECO:0000256" key="1">
    <source>
        <dbReference type="SAM" id="Phobius"/>
    </source>
</evidence>
<reference evidence="2 3" key="1">
    <citation type="submission" date="2024-08" db="EMBL/GenBank/DDBJ databases">
        <authorList>
            <person name="Cucini C."/>
            <person name="Frati F."/>
        </authorList>
    </citation>
    <scope>NUCLEOTIDE SEQUENCE [LARGE SCALE GENOMIC DNA]</scope>
</reference>
<keyword evidence="1" id="KW-0812">Transmembrane</keyword>
<protein>
    <submittedName>
        <fullName evidence="2">Uncharacterized protein</fullName>
    </submittedName>
</protein>
<name>A0ABP1QUT6_9HEXA</name>
<proteinExistence type="predicted"/>
<organism evidence="2 3">
    <name type="scientific">Orchesella dallaii</name>
    <dbReference type="NCBI Taxonomy" id="48710"/>
    <lineage>
        <taxon>Eukaryota</taxon>
        <taxon>Metazoa</taxon>
        <taxon>Ecdysozoa</taxon>
        <taxon>Arthropoda</taxon>
        <taxon>Hexapoda</taxon>
        <taxon>Collembola</taxon>
        <taxon>Entomobryomorpha</taxon>
        <taxon>Entomobryoidea</taxon>
        <taxon>Orchesellidae</taxon>
        <taxon>Orchesellinae</taxon>
        <taxon>Orchesella</taxon>
    </lineage>
</organism>
<accession>A0ABP1QUT6</accession>
<evidence type="ECO:0000313" key="2">
    <source>
        <dbReference type="EMBL" id="CAL8110090.1"/>
    </source>
</evidence>
<feature type="transmembrane region" description="Helical" evidence="1">
    <location>
        <begin position="50"/>
        <end position="73"/>
    </location>
</feature>